<name>A0ABW1S9N3_9PROT</name>
<comment type="caution">
    <text evidence="3">The sequence shown here is derived from an EMBL/GenBank/DDBJ whole genome shotgun (WGS) entry which is preliminary data.</text>
</comment>
<proteinExistence type="predicted"/>
<dbReference type="Proteomes" id="UP001596303">
    <property type="component" value="Unassembled WGS sequence"/>
</dbReference>
<dbReference type="InterPro" id="IPR007485">
    <property type="entry name" value="LPS_assembly_LptE"/>
</dbReference>
<dbReference type="PROSITE" id="PS51257">
    <property type="entry name" value="PROKAR_LIPOPROTEIN"/>
    <property type="match status" value="1"/>
</dbReference>
<gene>
    <name evidence="3" type="primary">lptE</name>
    <name evidence="3" type="ORF">ACFQDM_07560</name>
</gene>
<sequence>MKQLLLSALIFGSAAALSGCGFTPVYGSSMNAEEGSIQISQIDGRSGQILRRELLMLLRPGLPNVDSGALDVTLQIRSTDFAIQPAGANSRTNTTLRAKYTLTTPEGTLTGRVSGFTSFAAPSSPYADIMARRNAEDRAAVDVARNLVTELQLRLASEERFAGEDTVNEGDAEIFGDEDDFTDVGSESEL</sequence>
<evidence type="ECO:0000256" key="2">
    <source>
        <dbReference type="SAM" id="SignalP"/>
    </source>
</evidence>
<organism evidence="3 4">
    <name type="scientific">Ponticaulis profundi</name>
    <dbReference type="NCBI Taxonomy" id="2665222"/>
    <lineage>
        <taxon>Bacteria</taxon>
        <taxon>Pseudomonadati</taxon>
        <taxon>Pseudomonadota</taxon>
        <taxon>Alphaproteobacteria</taxon>
        <taxon>Hyphomonadales</taxon>
        <taxon>Hyphomonadaceae</taxon>
        <taxon>Ponticaulis</taxon>
    </lineage>
</organism>
<keyword evidence="2" id="KW-0732">Signal</keyword>
<feature type="region of interest" description="Disordered" evidence="1">
    <location>
        <begin position="164"/>
        <end position="190"/>
    </location>
</feature>
<accession>A0ABW1S9N3</accession>
<feature type="chain" id="PRO_5047186379" evidence="2">
    <location>
        <begin position="19"/>
        <end position="190"/>
    </location>
</feature>
<evidence type="ECO:0000313" key="3">
    <source>
        <dbReference type="EMBL" id="MFC6197928.1"/>
    </source>
</evidence>
<keyword evidence="4" id="KW-1185">Reference proteome</keyword>
<feature type="signal peptide" evidence="2">
    <location>
        <begin position="1"/>
        <end position="18"/>
    </location>
</feature>
<dbReference type="Pfam" id="PF04390">
    <property type="entry name" value="LptE"/>
    <property type="match status" value="1"/>
</dbReference>
<dbReference type="EMBL" id="JBHSSW010000009">
    <property type="protein sequence ID" value="MFC6197928.1"/>
    <property type="molecule type" value="Genomic_DNA"/>
</dbReference>
<reference evidence="4" key="1">
    <citation type="journal article" date="2019" name="Int. J. Syst. Evol. Microbiol.">
        <title>The Global Catalogue of Microorganisms (GCM) 10K type strain sequencing project: providing services to taxonomists for standard genome sequencing and annotation.</title>
        <authorList>
            <consortium name="The Broad Institute Genomics Platform"/>
            <consortium name="The Broad Institute Genome Sequencing Center for Infectious Disease"/>
            <person name="Wu L."/>
            <person name="Ma J."/>
        </authorList>
    </citation>
    <scope>NUCLEOTIDE SEQUENCE [LARGE SCALE GENOMIC DNA]</scope>
    <source>
        <strain evidence="4">CGMCC-1.15741</strain>
    </source>
</reference>
<dbReference type="Gene3D" id="3.30.160.150">
    <property type="entry name" value="Lipoprotein like domain"/>
    <property type="match status" value="1"/>
</dbReference>
<protein>
    <submittedName>
        <fullName evidence="3">LPS assembly lipoprotein LptE</fullName>
    </submittedName>
</protein>
<feature type="compositionally biased region" description="Acidic residues" evidence="1">
    <location>
        <begin position="166"/>
        <end position="190"/>
    </location>
</feature>
<evidence type="ECO:0000256" key="1">
    <source>
        <dbReference type="SAM" id="MobiDB-lite"/>
    </source>
</evidence>
<keyword evidence="3" id="KW-0449">Lipoprotein</keyword>
<evidence type="ECO:0000313" key="4">
    <source>
        <dbReference type="Proteomes" id="UP001596303"/>
    </source>
</evidence>
<dbReference type="RefSeq" id="WP_377377554.1">
    <property type="nucleotide sequence ID" value="NZ_JBHSSW010000009.1"/>
</dbReference>